<dbReference type="GO" id="GO:0004527">
    <property type="term" value="F:exonuclease activity"/>
    <property type="evidence" value="ECO:0007669"/>
    <property type="project" value="UniProtKB-KW"/>
</dbReference>
<dbReference type="PROSITE" id="PS51217">
    <property type="entry name" value="UVRD_HELICASE_CTER"/>
    <property type="match status" value="1"/>
</dbReference>
<feature type="compositionally biased region" description="Low complexity" evidence="15">
    <location>
        <begin position="1192"/>
        <end position="1201"/>
    </location>
</feature>
<protein>
    <recommendedName>
        <fullName evidence="12">DNA 3'-5' helicase</fullName>
        <ecNumber evidence="12">5.6.2.4</ecNumber>
    </recommendedName>
</protein>
<feature type="compositionally biased region" description="Low complexity" evidence="15">
    <location>
        <begin position="1141"/>
        <end position="1164"/>
    </location>
</feature>
<feature type="region of interest" description="Disordered" evidence="15">
    <location>
        <begin position="840"/>
        <end position="865"/>
    </location>
</feature>
<dbReference type="InterPro" id="IPR014017">
    <property type="entry name" value="DNA_helicase_UvrD-like_C"/>
</dbReference>
<feature type="binding site" evidence="14">
    <location>
        <begin position="40"/>
        <end position="47"/>
    </location>
    <ligand>
        <name>ATP</name>
        <dbReference type="ChEBI" id="CHEBI:30616"/>
    </ligand>
</feature>
<dbReference type="Gene3D" id="1.10.486.10">
    <property type="entry name" value="PCRA, domain 4"/>
    <property type="match status" value="1"/>
</dbReference>
<dbReference type="Pfam" id="PF13361">
    <property type="entry name" value="UvrD_C"/>
    <property type="match status" value="2"/>
</dbReference>
<feature type="compositionally biased region" description="Basic residues" evidence="15">
    <location>
        <begin position="1202"/>
        <end position="1216"/>
    </location>
</feature>
<gene>
    <name evidence="18" type="ORF">HKD39_00255</name>
</gene>
<accession>A0A849AB84</accession>
<keyword evidence="10" id="KW-0413">Isomerase</keyword>
<feature type="domain" description="UvrD-like helicase ATP-binding" evidence="16">
    <location>
        <begin position="19"/>
        <end position="373"/>
    </location>
</feature>
<dbReference type="EC" id="5.6.2.4" evidence="12"/>
<evidence type="ECO:0000256" key="5">
    <source>
        <dbReference type="ARBA" id="ARBA00022806"/>
    </source>
</evidence>
<keyword evidence="6" id="KW-0269">Exonuclease</keyword>
<evidence type="ECO:0000313" key="19">
    <source>
        <dbReference type="Proteomes" id="UP000562984"/>
    </source>
</evidence>
<keyword evidence="9" id="KW-0234">DNA repair</keyword>
<evidence type="ECO:0000256" key="4">
    <source>
        <dbReference type="ARBA" id="ARBA00022801"/>
    </source>
</evidence>
<dbReference type="PANTHER" id="PTHR11070">
    <property type="entry name" value="UVRD / RECB / PCRA DNA HELICASE FAMILY MEMBER"/>
    <property type="match status" value="1"/>
</dbReference>
<proteinExistence type="predicted"/>
<dbReference type="Proteomes" id="UP000562984">
    <property type="component" value="Unassembled WGS sequence"/>
</dbReference>
<keyword evidence="7 14" id="KW-0067">ATP-binding</keyword>
<dbReference type="Gene3D" id="3.40.50.300">
    <property type="entry name" value="P-loop containing nucleotide triphosphate hydrolases"/>
    <property type="match status" value="4"/>
</dbReference>
<dbReference type="Pfam" id="PF12705">
    <property type="entry name" value="PDDEXK_1"/>
    <property type="match status" value="1"/>
</dbReference>
<comment type="caution">
    <text evidence="18">The sequence shown here is derived from an EMBL/GenBank/DDBJ whole genome shotgun (WGS) entry which is preliminary data.</text>
</comment>
<dbReference type="GO" id="GO:0000725">
    <property type="term" value="P:recombinational repair"/>
    <property type="evidence" value="ECO:0007669"/>
    <property type="project" value="TreeGrafter"/>
</dbReference>
<feature type="compositionally biased region" description="Gly residues" evidence="15">
    <location>
        <begin position="1129"/>
        <end position="1140"/>
    </location>
</feature>
<feature type="domain" description="UvrD-like helicase C-terminal" evidence="17">
    <location>
        <begin position="374"/>
        <end position="703"/>
    </location>
</feature>
<dbReference type="InterPro" id="IPR000212">
    <property type="entry name" value="DNA_helicase_UvrD/REP"/>
</dbReference>
<evidence type="ECO:0000256" key="9">
    <source>
        <dbReference type="ARBA" id="ARBA00023204"/>
    </source>
</evidence>
<feature type="region of interest" description="Disordered" evidence="15">
    <location>
        <begin position="519"/>
        <end position="548"/>
    </location>
</feature>
<evidence type="ECO:0000256" key="3">
    <source>
        <dbReference type="ARBA" id="ARBA00022763"/>
    </source>
</evidence>
<dbReference type="Gene3D" id="3.90.320.10">
    <property type="match status" value="1"/>
</dbReference>
<evidence type="ECO:0000256" key="1">
    <source>
        <dbReference type="ARBA" id="ARBA00022722"/>
    </source>
</evidence>
<keyword evidence="19" id="KW-1185">Reference proteome</keyword>
<keyword evidence="8" id="KW-0238">DNA-binding</keyword>
<dbReference type="CDD" id="cd17932">
    <property type="entry name" value="DEXQc_UvrD"/>
    <property type="match status" value="1"/>
</dbReference>
<keyword evidence="2 14" id="KW-0547">Nucleotide-binding</keyword>
<evidence type="ECO:0000256" key="6">
    <source>
        <dbReference type="ARBA" id="ARBA00022839"/>
    </source>
</evidence>
<evidence type="ECO:0000256" key="7">
    <source>
        <dbReference type="ARBA" id="ARBA00022840"/>
    </source>
</evidence>
<evidence type="ECO:0000256" key="15">
    <source>
        <dbReference type="SAM" id="MobiDB-lite"/>
    </source>
</evidence>
<sequence>MDPAAPLTAAAIAARLGLPSPTAEQTAVIEAPLEPALVVAGAGSGKTETMAARVVYLVANGLVQPEQILGLTFTRKAAAQLAERIRRRLTALARSGWPPADRGAGAAALADQNAARIPAGLGAEPDVATYHAFAGRLIAEYGPLIGVEPSARVLTPSAAWQLARRVVGTWDGELATELSADKVTETLLELSGALADHLRDGTDLSACLDTLINTLASAPPSARQSKPLHSDLERRIVSLQNRRWILPLVAAYARAKRESNSVDFADQMQLAARLVREYPAIRRSMRERYRVALLDEYQDTGHAQRVILRALFGVDPDLGGEPGFPVTAVGDPVQSIYSWRGASASNLLRFGEDFPGTREAAPRFGLLTSFRNPPQVLALANSVSAAVRTDVGDLRPRPGAPDGEVLLSLQPTQTAENQWLADQIADRWFAGEQPPTLAVLMRRRREMADLADELTDRGIPVEVVGLGGLLAEPEVADVVAVLTLLVDPNSATAALRLLTGARAQLGAADLAALAERARQLGRAGQRRPADHRAGPAPAVPAGSTDHELLDDGQQSALAAMRAALAEAAAGAREIDDAVSLVDAIADPGPPQAYSPAGYRRLQRLAADLRALRTRLDQPLSELLIDVERTIGLDMEVAAAGPEGRSHLDAFAAVVADFEGVGGGVPELLDFLRTAEAREDGLPPGEIEVAAGRVQLLTVHAAKGLEWDVVAVPHLSGGVFPSGRTTSWLGEAGQLPPMLRGDAADVPQLGLPVGDFREDAGVDQGDLVKSLAAHTESLKEWQLREERRLAYVAVTRAQRELILSGHQWGSTGVRPRGPSPLLTELAAAADGVPGCRVDGWADAPAEGEANPALAEPRSTTWPRDPLRQRREQVERGAQLVRQALAGELDPADPRDPLGLAADVDALLAERSAARPASVDVELPGTLTVSSLVELAGDPEQLARRLRRPVPMPPAPQARRGTAFHLWLEHRFAGNALVAVEELPGADDRDAPADQQLERLQQAFEASTWADRVPVQIEVGFSMVLTAAHRPLPVRGRIDAVFADADGGYTVVDWKTGRPPSRTARAAVAVQLAAYRLAWAELAGVPLQRVRAAFHYVADNLTLAPVDLLDADGLARLIDAAVSDAAVSDGAGPGGAGPGGPVSDGAVSGGAVSDNAGSASSGAGIAEAGGAGSGTAEAGGAGSGTAEAGGAGSGTTNAGIASARAKRPARRRGGGSGP</sequence>
<dbReference type="InterPro" id="IPR011604">
    <property type="entry name" value="PDDEXK-like_dom_sf"/>
</dbReference>
<dbReference type="GO" id="GO:0043138">
    <property type="term" value="F:3'-5' DNA helicase activity"/>
    <property type="evidence" value="ECO:0007669"/>
    <property type="project" value="UniProtKB-EC"/>
</dbReference>
<dbReference type="GO" id="GO:0005524">
    <property type="term" value="F:ATP binding"/>
    <property type="evidence" value="ECO:0007669"/>
    <property type="project" value="UniProtKB-UniRule"/>
</dbReference>
<dbReference type="GO" id="GO:0033202">
    <property type="term" value="C:DNA helicase complex"/>
    <property type="evidence" value="ECO:0007669"/>
    <property type="project" value="TreeGrafter"/>
</dbReference>
<keyword evidence="1" id="KW-0540">Nuclease</keyword>
<keyword evidence="4 14" id="KW-0378">Hydrolase</keyword>
<keyword evidence="3" id="KW-0227">DNA damage</keyword>
<comment type="catalytic activity">
    <reaction evidence="11">
        <text>Couples ATP hydrolysis with the unwinding of duplex DNA by translocating in the 3'-5' direction.</text>
        <dbReference type="EC" id="5.6.2.4"/>
    </reaction>
</comment>
<dbReference type="InterPro" id="IPR014016">
    <property type="entry name" value="UvrD-like_ATP-bd"/>
</dbReference>
<dbReference type="SUPFAM" id="SSF52980">
    <property type="entry name" value="Restriction endonuclease-like"/>
    <property type="match status" value="1"/>
</dbReference>
<evidence type="ECO:0000256" key="13">
    <source>
        <dbReference type="ARBA" id="ARBA00048988"/>
    </source>
</evidence>
<evidence type="ECO:0000256" key="14">
    <source>
        <dbReference type="PROSITE-ProRule" id="PRU00560"/>
    </source>
</evidence>
<dbReference type="GO" id="GO:0005829">
    <property type="term" value="C:cytosol"/>
    <property type="evidence" value="ECO:0007669"/>
    <property type="project" value="TreeGrafter"/>
</dbReference>
<dbReference type="EMBL" id="JABEND010000001">
    <property type="protein sequence ID" value="NNG34172.1"/>
    <property type="molecule type" value="Genomic_DNA"/>
</dbReference>
<evidence type="ECO:0000256" key="8">
    <source>
        <dbReference type="ARBA" id="ARBA00023125"/>
    </source>
</evidence>
<dbReference type="InterPro" id="IPR027417">
    <property type="entry name" value="P-loop_NTPase"/>
</dbReference>
<feature type="compositionally biased region" description="Gly residues" evidence="15">
    <location>
        <begin position="1165"/>
        <end position="1191"/>
    </location>
</feature>
<name>A0A849AB84_9ACTN</name>
<reference evidence="18 19" key="1">
    <citation type="submission" date="2020-05" db="EMBL/GenBank/DDBJ databases">
        <title>Nakamurella sp. DB0629 isolated from air conditioner.</title>
        <authorList>
            <person name="Kim D.H."/>
            <person name="Kim D.-U."/>
        </authorList>
    </citation>
    <scope>NUCLEOTIDE SEQUENCE [LARGE SCALE GENOMIC DNA]</scope>
    <source>
        <strain evidence="18 19">DB0629</strain>
    </source>
</reference>
<evidence type="ECO:0000256" key="2">
    <source>
        <dbReference type="ARBA" id="ARBA00022741"/>
    </source>
</evidence>
<evidence type="ECO:0000256" key="10">
    <source>
        <dbReference type="ARBA" id="ARBA00023235"/>
    </source>
</evidence>
<dbReference type="PROSITE" id="PS51198">
    <property type="entry name" value="UVRD_HELICASE_ATP_BIND"/>
    <property type="match status" value="1"/>
</dbReference>
<feature type="region of interest" description="Disordered" evidence="15">
    <location>
        <begin position="1126"/>
        <end position="1216"/>
    </location>
</feature>
<dbReference type="PANTHER" id="PTHR11070:SF55">
    <property type="entry name" value="DNA 3'-5' HELICASE"/>
    <property type="match status" value="1"/>
</dbReference>
<dbReference type="SUPFAM" id="SSF52540">
    <property type="entry name" value="P-loop containing nucleoside triphosphate hydrolases"/>
    <property type="match status" value="1"/>
</dbReference>
<evidence type="ECO:0000256" key="12">
    <source>
        <dbReference type="ARBA" id="ARBA00034808"/>
    </source>
</evidence>
<evidence type="ECO:0000259" key="17">
    <source>
        <dbReference type="PROSITE" id="PS51217"/>
    </source>
</evidence>
<evidence type="ECO:0000256" key="11">
    <source>
        <dbReference type="ARBA" id="ARBA00034617"/>
    </source>
</evidence>
<dbReference type="Pfam" id="PF00580">
    <property type="entry name" value="UvrD-helicase"/>
    <property type="match status" value="1"/>
</dbReference>
<organism evidence="18 19">
    <name type="scientific">Nakamurella aerolata</name>
    <dbReference type="NCBI Taxonomy" id="1656892"/>
    <lineage>
        <taxon>Bacteria</taxon>
        <taxon>Bacillati</taxon>
        <taxon>Actinomycetota</taxon>
        <taxon>Actinomycetes</taxon>
        <taxon>Nakamurellales</taxon>
        <taxon>Nakamurellaceae</taxon>
        <taxon>Nakamurella</taxon>
    </lineage>
</organism>
<evidence type="ECO:0000313" key="18">
    <source>
        <dbReference type="EMBL" id="NNG34172.1"/>
    </source>
</evidence>
<dbReference type="InterPro" id="IPR011335">
    <property type="entry name" value="Restrct_endonuc-II-like"/>
</dbReference>
<keyword evidence="5 14" id="KW-0347">Helicase</keyword>
<dbReference type="InterPro" id="IPR038726">
    <property type="entry name" value="PDDEXK_AddAB-type"/>
</dbReference>
<dbReference type="AlphaFoldDB" id="A0A849AB84"/>
<comment type="catalytic activity">
    <reaction evidence="13">
        <text>ATP + H2O = ADP + phosphate + H(+)</text>
        <dbReference type="Rhea" id="RHEA:13065"/>
        <dbReference type="ChEBI" id="CHEBI:15377"/>
        <dbReference type="ChEBI" id="CHEBI:15378"/>
        <dbReference type="ChEBI" id="CHEBI:30616"/>
        <dbReference type="ChEBI" id="CHEBI:43474"/>
        <dbReference type="ChEBI" id="CHEBI:456216"/>
        <dbReference type="EC" id="5.6.2.4"/>
    </reaction>
</comment>
<dbReference type="GO" id="GO:0003677">
    <property type="term" value="F:DNA binding"/>
    <property type="evidence" value="ECO:0007669"/>
    <property type="project" value="UniProtKB-KW"/>
</dbReference>
<evidence type="ECO:0000259" key="16">
    <source>
        <dbReference type="PROSITE" id="PS51198"/>
    </source>
</evidence>